<reference evidence="2 3" key="1">
    <citation type="submission" date="2018-04" db="EMBL/GenBank/DDBJ databases">
        <authorList>
            <person name="Vogel A."/>
        </authorList>
    </citation>
    <scope>NUCLEOTIDE SEQUENCE [LARGE SCALE GENOMIC DNA]</scope>
</reference>
<evidence type="ECO:0000256" key="1">
    <source>
        <dbReference type="SAM" id="MobiDB-lite"/>
    </source>
</evidence>
<dbReference type="GO" id="GO:0003729">
    <property type="term" value="F:mRNA binding"/>
    <property type="evidence" value="ECO:0007669"/>
    <property type="project" value="TreeGrafter"/>
</dbReference>
<organism evidence="2 3">
    <name type="scientific">Cuscuta campestris</name>
    <dbReference type="NCBI Taxonomy" id="132261"/>
    <lineage>
        <taxon>Eukaryota</taxon>
        <taxon>Viridiplantae</taxon>
        <taxon>Streptophyta</taxon>
        <taxon>Embryophyta</taxon>
        <taxon>Tracheophyta</taxon>
        <taxon>Spermatophyta</taxon>
        <taxon>Magnoliopsida</taxon>
        <taxon>eudicotyledons</taxon>
        <taxon>Gunneridae</taxon>
        <taxon>Pentapetalae</taxon>
        <taxon>asterids</taxon>
        <taxon>lamiids</taxon>
        <taxon>Solanales</taxon>
        <taxon>Convolvulaceae</taxon>
        <taxon>Cuscuteae</taxon>
        <taxon>Cuscuta</taxon>
        <taxon>Cuscuta subgen. Grammica</taxon>
        <taxon>Cuscuta sect. Cleistogrammica</taxon>
    </lineage>
</organism>
<evidence type="ECO:0000313" key="2">
    <source>
        <dbReference type="EMBL" id="VFQ78389.1"/>
    </source>
</evidence>
<name>A0A484LPV6_9ASTE</name>
<feature type="compositionally biased region" description="Acidic residues" evidence="1">
    <location>
        <begin position="90"/>
        <end position="107"/>
    </location>
</feature>
<protein>
    <submittedName>
        <fullName evidence="2">Uncharacterized protein</fullName>
    </submittedName>
</protein>
<feature type="compositionally biased region" description="Basic and acidic residues" evidence="1">
    <location>
        <begin position="19"/>
        <end position="50"/>
    </location>
</feature>
<gene>
    <name evidence="2" type="ORF">CCAM_LOCUS20165</name>
</gene>
<feature type="region of interest" description="Disordered" evidence="1">
    <location>
        <begin position="1"/>
        <end position="107"/>
    </location>
</feature>
<dbReference type="PANTHER" id="PTHR32091:SF17">
    <property type="entry name" value="EUKARYOTIC TRANSLATION INITIATION FACTOR 4B3"/>
    <property type="match status" value="1"/>
</dbReference>
<accession>A0A484LPV6</accession>
<dbReference type="Pfam" id="PF06273">
    <property type="entry name" value="eIF-4B"/>
    <property type="match status" value="1"/>
</dbReference>
<dbReference type="PANTHER" id="PTHR32091">
    <property type="entry name" value="EUKARYOTIC TRANSLATION INITIATION FACTOR 4B"/>
    <property type="match status" value="1"/>
</dbReference>
<dbReference type="InterPro" id="IPR010433">
    <property type="entry name" value="EIF-4B_pln"/>
</dbReference>
<dbReference type="Proteomes" id="UP000595140">
    <property type="component" value="Unassembled WGS sequence"/>
</dbReference>
<dbReference type="OrthoDB" id="48651at2759"/>
<proteinExistence type="predicted"/>
<dbReference type="GO" id="GO:0003743">
    <property type="term" value="F:translation initiation factor activity"/>
    <property type="evidence" value="ECO:0007669"/>
    <property type="project" value="InterPro"/>
</dbReference>
<dbReference type="AlphaFoldDB" id="A0A484LPV6"/>
<dbReference type="EMBL" id="OOIL02001788">
    <property type="protein sequence ID" value="VFQ78389.1"/>
    <property type="molecule type" value="Genomic_DNA"/>
</dbReference>
<feature type="compositionally biased region" description="Basic and acidic residues" evidence="1">
    <location>
        <begin position="61"/>
        <end position="89"/>
    </location>
</feature>
<sequence>MNGNGSPGKPKGSNPFGEARPREEVLKEKGQDWKEIEQKLESMKMKDVGKKSFGSSNGRTSPEDITERSWRKLEENDSSAEKRDGRGEEECSNGECNEDAEPLQEEK</sequence>
<keyword evidence="3" id="KW-1185">Reference proteome</keyword>
<evidence type="ECO:0000313" key="3">
    <source>
        <dbReference type="Proteomes" id="UP000595140"/>
    </source>
</evidence>